<dbReference type="Proteomes" id="UP000231553">
    <property type="component" value="Unassembled WGS sequence"/>
</dbReference>
<keyword evidence="3 8" id="KW-0812">Transmembrane</keyword>
<proteinExistence type="predicted"/>
<keyword evidence="5" id="KW-0443">Lipid metabolism</keyword>
<evidence type="ECO:0000256" key="5">
    <source>
        <dbReference type="ARBA" id="ARBA00023098"/>
    </source>
</evidence>
<accession>A0A2M8J1V8</accession>
<evidence type="ECO:0000256" key="6">
    <source>
        <dbReference type="ARBA" id="ARBA00023136"/>
    </source>
</evidence>
<dbReference type="AlphaFoldDB" id="A0A2M8J1V8"/>
<dbReference type="InterPro" id="IPR002123">
    <property type="entry name" value="Plipid/glycerol_acylTrfase"/>
</dbReference>
<comment type="subcellular location">
    <subcellularLocation>
        <location evidence="1">Membrane</location>
    </subcellularLocation>
</comment>
<organism evidence="10 11">
    <name type="scientific">Pseudooceanicola lipolyticus</name>
    <dbReference type="NCBI Taxonomy" id="2029104"/>
    <lineage>
        <taxon>Bacteria</taxon>
        <taxon>Pseudomonadati</taxon>
        <taxon>Pseudomonadota</taxon>
        <taxon>Alphaproteobacteria</taxon>
        <taxon>Rhodobacterales</taxon>
        <taxon>Paracoccaceae</taxon>
        <taxon>Pseudooceanicola</taxon>
    </lineage>
</organism>
<dbReference type="PANTHER" id="PTHR23063">
    <property type="entry name" value="PHOSPHOLIPID ACYLTRANSFERASE"/>
    <property type="match status" value="1"/>
</dbReference>
<sequence>MSQTWHSAEAPEPVTVTPAGWLRVLLRGGPLALLLLVCFPLLLLIRLIEAPVFGQRRPVTPYITCFVCRSAFALMGIGFSSRGVPMAGAGGVVANHSSWLDIFALNARHRIVFVSKAEVAGWPGIGWLARGTGTLFIERNRHKAREQQQMFEDQLRAGQRLVFFPEGTSTDGMRVLPFKTTLFQAFFTPSLNRDMQIQPVTVIYRAPRGESPRFYGWWGDMGFGTHLLKVLSAPRQGAVKLVYHPPVQVAAFASRKALAAHLEQTVRGGLPFINGSE</sequence>
<name>A0A2M8J1V8_9RHOB</name>
<dbReference type="OrthoDB" id="9806880at2"/>
<keyword evidence="6 8" id="KW-0472">Membrane</keyword>
<evidence type="ECO:0000256" key="7">
    <source>
        <dbReference type="ARBA" id="ARBA00023315"/>
    </source>
</evidence>
<reference evidence="10 11" key="1">
    <citation type="journal article" date="2018" name="Int. J. Syst. Evol. Microbiol.">
        <title>Pseudooceanicola lipolyticus sp. nov., a marine alphaproteobacterium, reclassification of Oceanicola flagellatus as Pseudooceanicola flagellatus comb. nov. and emended description of the genus Pseudooceanicola.</title>
        <authorList>
            <person name="Huang M.-M."/>
            <person name="Guo L.-L."/>
            <person name="Wu Y.-H."/>
            <person name="Lai Q.-L."/>
            <person name="Shao Z.-Z."/>
            <person name="Wang C.-S."/>
            <person name="Wu M."/>
            <person name="Xu X.-W."/>
        </authorList>
    </citation>
    <scope>NUCLEOTIDE SEQUENCE [LARGE SCALE GENOMIC DNA]</scope>
    <source>
        <strain evidence="10 11">157</strain>
    </source>
</reference>
<dbReference type="GO" id="GO:0006629">
    <property type="term" value="P:lipid metabolic process"/>
    <property type="evidence" value="ECO:0007669"/>
    <property type="project" value="UniProtKB-KW"/>
</dbReference>
<comment type="caution">
    <text evidence="10">The sequence shown here is derived from an EMBL/GenBank/DDBJ whole genome shotgun (WGS) entry which is preliminary data.</text>
</comment>
<dbReference type="SUPFAM" id="SSF69593">
    <property type="entry name" value="Glycerol-3-phosphate (1)-acyltransferase"/>
    <property type="match status" value="1"/>
</dbReference>
<dbReference type="Pfam" id="PF01553">
    <property type="entry name" value="Acyltransferase"/>
    <property type="match status" value="1"/>
</dbReference>
<evidence type="ECO:0000313" key="11">
    <source>
        <dbReference type="Proteomes" id="UP000231553"/>
    </source>
</evidence>
<evidence type="ECO:0000256" key="8">
    <source>
        <dbReference type="SAM" id="Phobius"/>
    </source>
</evidence>
<gene>
    <name evidence="10" type="ORF">CVM52_10285</name>
</gene>
<keyword evidence="4 8" id="KW-1133">Transmembrane helix</keyword>
<evidence type="ECO:0000259" key="9">
    <source>
        <dbReference type="SMART" id="SM00563"/>
    </source>
</evidence>
<dbReference type="GO" id="GO:0016020">
    <property type="term" value="C:membrane"/>
    <property type="evidence" value="ECO:0007669"/>
    <property type="project" value="UniProtKB-SubCell"/>
</dbReference>
<evidence type="ECO:0000256" key="4">
    <source>
        <dbReference type="ARBA" id="ARBA00022989"/>
    </source>
</evidence>
<evidence type="ECO:0000256" key="1">
    <source>
        <dbReference type="ARBA" id="ARBA00004370"/>
    </source>
</evidence>
<feature type="transmembrane region" description="Helical" evidence="8">
    <location>
        <begin position="31"/>
        <end position="48"/>
    </location>
</feature>
<dbReference type="CDD" id="cd07989">
    <property type="entry name" value="LPLAT_AGPAT-like"/>
    <property type="match status" value="1"/>
</dbReference>
<dbReference type="PANTHER" id="PTHR23063:SF52">
    <property type="entry name" value="LYSOPHOSPHATIDYLCHOLINE ACYLTRANSFERASE"/>
    <property type="match status" value="1"/>
</dbReference>
<feature type="domain" description="Phospholipid/glycerol acyltransferase" evidence="9">
    <location>
        <begin position="92"/>
        <end position="205"/>
    </location>
</feature>
<feature type="transmembrane region" description="Helical" evidence="8">
    <location>
        <begin position="60"/>
        <end position="79"/>
    </location>
</feature>
<dbReference type="EMBL" id="PGTB01000031">
    <property type="protein sequence ID" value="PJE36761.1"/>
    <property type="molecule type" value="Genomic_DNA"/>
</dbReference>
<dbReference type="GO" id="GO:0016746">
    <property type="term" value="F:acyltransferase activity"/>
    <property type="evidence" value="ECO:0007669"/>
    <property type="project" value="UniProtKB-KW"/>
</dbReference>
<evidence type="ECO:0000256" key="3">
    <source>
        <dbReference type="ARBA" id="ARBA00022692"/>
    </source>
</evidence>
<dbReference type="RefSeq" id="WP_100162424.1">
    <property type="nucleotide sequence ID" value="NZ_PGTB01000031.1"/>
</dbReference>
<keyword evidence="2 10" id="KW-0808">Transferase</keyword>
<protein>
    <submittedName>
        <fullName evidence="10">1-acyl-sn-glycerol-3-phosphate acyltransferase</fullName>
    </submittedName>
</protein>
<evidence type="ECO:0000313" key="10">
    <source>
        <dbReference type="EMBL" id="PJE36761.1"/>
    </source>
</evidence>
<evidence type="ECO:0000256" key="2">
    <source>
        <dbReference type="ARBA" id="ARBA00022679"/>
    </source>
</evidence>
<dbReference type="SMART" id="SM00563">
    <property type="entry name" value="PlsC"/>
    <property type="match status" value="1"/>
</dbReference>
<keyword evidence="7 10" id="KW-0012">Acyltransferase</keyword>
<keyword evidence="11" id="KW-1185">Reference proteome</keyword>